<dbReference type="EMBL" id="LT598447">
    <property type="protein sequence ID" value="SCV06080.1"/>
    <property type="molecule type" value="Genomic_DNA"/>
</dbReference>
<evidence type="ECO:0000313" key="1">
    <source>
        <dbReference type="EMBL" id="SCV06080.1"/>
    </source>
</evidence>
<accession>A0A1G4KNS6</accession>
<name>A0A1G4KNS6_9SACH</name>
<proteinExistence type="predicted"/>
<evidence type="ECO:0000313" key="2">
    <source>
        <dbReference type="Proteomes" id="UP000189911"/>
    </source>
</evidence>
<organism evidence="1 2">
    <name type="scientific">Lachancea nothofagi CBS 11611</name>
    <dbReference type="NCBI Taxonomy" id="1266666"/>
    <lineage>
        <taxon>Eukaryota</taxon>
        <taxon>Fungi</taxon>
        <taxon>Dikarya</taxon>
        <taxon>Ascomycota</taxon>
        <taxon>Saccharomycotina</taxon>
        <taxon>Saccharomycetes</taxon>
        <taxon>Saccharomycetales</taxon>
        <taxon>Saccharomycetaceae</taxon>
        <taxon>Lachancea</taxon>
    </lineage>
</organism>
<reference evidence="2" key="1">
    <citation type="submission" date="2016-03" db="EMBL/GenBank/DDBJ databases">
        <authorList>
            <person name="Devillers Hugo."/>
        </authorList>
    </citation>
    <scope>NUCLEOTIDE SEQUENCE [LARGE SCALE GENOMIC DNA]</scope>
</reference>
<protein>
    <submittedName>
        <fullName evidence="1">LANO_0H21660g1_1</fullName>
    </submittedName>
</protein>
<sequence length="238" mass="27578">MSYSQYASFLENEIRLLRNLNVREIARLDELGTHTSDSLQERLQQELTKRHQEVFKTLNQDDVLLKVQEQEQTVLREELHRVMALVGDLPKDKIGSDIIDLQEAQDGKFVSIQQLMTDIDNLPQISLMDTEDLENEPLLSEYNKLRDGLRDKVKAIRDAEKSLPQLRRPLDQFRSLENAVDRQFGDTTKYFETYQENVIAQAQETAKLVEVVLKKNGKLPQSSMDGLKEIITMMEAMK</sequence>
<dbReference type="AlphaFoldDB" id="A0A1G4KNS6"/>
<gene>
    <name evidence="1" type="ORF">LANO_0H21660G</name>
</gene>
<keyword evidence="2" id="KW-1185">Reference proteome</keyword>
<dbReference type="Proteomes" id="UP000189911">
    <property type="component" value="Chromosome H"/>
</dbReference>
<dbReference type="OrthoDB" id="4067856at2759"/>